<organism evidence="1 2">
    <name type="scientific">Ligilactobacillus faecis</name>
    <dbReference type="NCBI Taxonomy" id="762833"/>
    <lineage>
        <taxon>Bacteria</taxon>
        <taxon>Bacillati</taxon>
        <taxon>Bacillota</taxon>
        <taxon>Bacilli</taxon>
        <taxon>Lactobacillales</taxon>
        <taxon>Lactobacillaceae</taxon>
        <taxon>Ligilactobacillus</taxon>
    </lineage>
</organism>
<dbReference type="Proteomes" id="UP001565236">
    <property type="component" value="Unassembled WGS sequence"/>
</dbReference>
<evidence type="ECO:0000313" key="2">
    <source>
        <dbReference type="Proteomes" id="UP001565236"/>
    </source>
</evidence>
<keyword evidence="2" id="KW-1185">Reference proteome</keyword>
<evidence type="ECO:0008006" key="3">
    <source>
        <dbReference type="Google" id="ProtNLM"/>
    </source>
</evidence>
<dbReference type="EMBL" id="JBCLUF010000045">
    <property type="protein sequence ID" value="MEY8663110.1"/>
    <property type="molecule type" value="Genomic_DNA"/>
</dbReference>
<reference evidence="1 2" key="1">
    <citation type="submission" date="2024-03" db="EMBL/GenBank/DDBJ databases">
        <title>Mouse gut bacterial collection (mGBC) of GemPharmatech.</title>
        <authorList>
            <person name="He Y."/>
            <person name="Dong L."/>
            <person name="Wu D."/>
            <person name="Gao X."/>
            <person name="Lin Z."/>
        </authorList>
    </citation>
    <scope>NUCLEOTIDE SEQUENCE [LARGE SCALE GENOMIC DNA]</scope>
    <source>
        <strain evidence="1 2">15-30</strain>
    </source>
</reference>
<comment type="caution">
    <text evidence="1">The sequence shown here is derived from an EMBL/GenBank/DDBJ whole genome shotgun (WGS) entry which is preliminary data.</text>
</comment>
<gene>
    <name evidence="1" type="ORF">AALT52_09570</name>
</gene>
<dbReference type="RefSeq" id="WP_369943168.1">
    <property type="nucleotide sequence ID" value="NZ_JBCLUF010000045.1"/>
</dbReference>
<protein>
    <recommendedName>
        <fullName evidence="3">SAM-dependent methyltransferase</fullName>
    </recommendedName>
</protein>
<evidence type="ECO:0000313" key="1">
    <source>
        <dbReference type="EMBL" id="MEY8663110.1"/>
    </source>
</evidence>
<sequence>MEYGKYLATLSEFEHQVASLSPARAQIRAVKATLSALAKQELPKAPLPKLGFSTAYLERHLLDHPELFELERVLNLVRQVAIENFGVWHLFSSAWCEALKQELYPGKTIELMAGNALLAKNLPATFAVDELDWKGQDNERPDPWTKVYRLDALEAVQRYYTEVNNLILAWAPETTTKDQQILAFLRQKKWSGRFIVIGEKNGATNSKRFWQEAKLNYVPSLNTLHQPFDAIKDKVFLVK</sequence>
<name>A0ABV4DRL4_9LACO</name>
<proteinExistence type="predicted"/>
<accession>A0ABV4DRL4</accession>